<protein>
    <recommendedName>
        <fullName evidence="2">RNA-directed RNA polymerase L</fullName>
        <ecNumber evidence="1">2.7.7.48</ecNumber>
    </recommendedName>
    <alternativeName>
        <fullName evidence="4">Large structural protein</fullName>
    </alternativeName>
    <alternativeName>
        <fullName evidence="6">Replicase</fullName>
    </alternativeName>
    <alternativeName>
        <fullName evidence="5">Transcriptase</fullName>
    </alternativeName>
</protein>
<evidence type="ECO:0000256" key="2">
    <source>
        <dbReference type="ARBA" id="ARBA00018602"/>
    </source>
</evidence>
<dbReference type="PROSITE" id="PS50525">
    <property type="entry name" value="RDRP_SSRNA_NEG_SEG"/>
    <property type="match status" value="1"/>
</dbReference>
<evidence type="ECO:0000256" key="4">
    <source>
        <dbReference type="ARBA" id="ARBA00030285"/>
    </source>
</evidence>
<evidence type="ECO:0000259" key="7">
    <source>
        <dbReference type="PROSITE" id="PS50525"/>
    </source>
</evidence>
<evidence type="ECO:0000313" key="8">
    <source>
        <dbReference type="EMBL" id="ARO50046.1"/>
    </source>
</evidence>
<organism evidence="8">
    <name type="scientific">Apis bunyavirus 2</name>
    <dbReference type="NCBI Taxonomy" id="1983566"/>
    <lineage>
        <taxon>Viruses</taxon>
        <taxon>Riboviria</taxon>
        <taxon>Orthornavirae</taxon>
        <taxon>Negarnaviricota</taxon>
        <taxon>Polyploviricotina</taxon>
        <taxon>Bunyaviricetes</taxon>
        <taxon>Elliovirales</taxon>
        <taxon>Peribunyaviridae</taxon>
    </lineage>
</organism>
<dbReference type="GO" id="GO:0003968">
    <property type="term" value="F:RNA-directed RNA polymerase activity"/>
    <property type="evidence" value="ECO:0007669"/>
    <property type="project" value="UniProtKB-KW"/>
</dbReference>
<evidence type="ECO:0000256" key="6">
    <source>
        <dbReference type="ARBA" id="ARBA00031012"/>
    </source>
</evidence>
<dbReference type="EMBL" id="KY354237">
    <property type="protein sequence ID" value="ARO50046.1"/>
    <property type="molecule type" value="Viral_cRNA"/>
</dbReference>
<dbReference type="GO" id="GO:0039694">
    <property type="term" value="P:viral RNA genome replication"/>
    <property type="evidence" value="ECO:0007669"/>
    <property type="project" value="InterPro"/>
</dbReference>
<evidence type="ECO:0000256" key="5">
    <source>
        <dbReference type="ARBA" id="ARBA00030436"/>
    </source>
</evidence>
<keyword evidence="3" id="KW-0808">Transferase</keyword>
<evidence type="ECO:0000256" key="3">
    <source>
        <dbReference type="ARBA" id="ARBA00022679"/>
    </source>
</evidence>
<accession>A0A1W6R6I9</accession>
<keyword evidence="8" id="KW-0548">Nucleotidyltransferase</keyword>
<proteinExistence type="predicted"/>
<name>A0A1W6R6I9_9VIRU</name>
<dbReference type="InterPro" id="IPR007099">
    <property type="entry name" value="RNA-dir_pol_NSvirus"/>
</dbReference>
<sequence length="2123" mass="243709">MLSQNIFIVMDNNKTADDPDWFKNYMGKSDRKNLNVPSHDPIVVSLEPKTPTQQLLKNINKEINECMDKTGSLSIPWSDAISWYLNARMLRHDNMCDFITESLTIQDAKVGDTKLSDFCERYNICKIAEIPAAIASKTPDILLMDKASSCIFLGDVTITNSVKMSIQRKHEKYILLVDFLREKGFLVNHIDCIFKSDRSNINQVTLELSNSGLIKINQGTLDVYNCYFELANSIMFLCRNYNDSPIEFNAKLDSTDMVKPSNLILPNVPEHIIKALPPPYKPKMSEPEIINMIKNEVDKYDLSAYFNSDINQSLKTIDSIINDNITKEHSEPKSTLQVVYNTSDIEVHTDLDLTLDYLKDIRMNDQPVADYMRYILPSDSQIKQMKRFKNKNNKIDVKTDQDLKECNVYGPYQYKIGGIPANFQISEFNYRMSKGKKNKNIKSEPKSINLAFLDKYSNDIDITMSYLGQESAKPSMFNDDWDCKTNFEFENTKYEYEVMKYVKSTNGAQLAHSMAMLYDRFTHLSIKQSQVDNIFIPPNGSFICIIPHQHAPMTAKNVDLPMVFIARCNKSKTLQHIEYEHSFEGEVYRYYISKPCRLNIERLSNWTNASCKVVASSSYILSRCRSLNIQKDMLIGMLTVLTIDSHQKVSEFTDLLKYISYMPFSQVHKLPDLIREKMDLMIKTRLDAWMLKKLKNFIIELSKIDLLNASKPKLKTFNTNVMSESLGLEAALPSFVCPDIRHTNPSDFIEEMNIIHCCRAKHLYGSQFMDKSITNTVDWNIEYIDEVNKYGGWATDGIGDGNFPFESKFCFSADAIYYANNELNARMGITPGKVETRLHSSGYARFMHENCSLRGCTKEMEDRDNQIDIHTTSMDACLQYYKKIGYNDEKGTSNYIAYDALINGRDQHFSMSEKDQRGGGRPIATPTLSAKAVLMMIEKPEQARGRFMTNNIIVPNINKAQAQCEAYKRAISDGIRLKYTKIYQLTEDQTKFSENDNVNKYLVYLRTNLDVDPSIRSIQYAALLQLHNRVHCVKRLPIDVTNSQERLPYVVNTPNTLGVKAIIGWPQGMLNCISTNVHAGADIWITKAYNIAYPDNKVHTVGLVHSDDSWVTVCCNSEEDFKRYALFRIVAKKLFCLKLNIKKLWGSGMMGELVSNYNLNGNVHLSVAKIIPNSFGNLNYQNWVMDVHNQVSVLQQCYRNGANLGTITMLATILKQQILHSYQVKGLQLKLLHELPVDIGGYPDVSPFELAVAGLPASYRDILDKMKREPGSEAAKIIKVCLHWSIKRIVDEEQIIVSAFGNNTRRDFYTKLRDSYNDKWSDDDYENLVIPSKGDIFRCIRHIMPKSRKLAKTVSTIRNLPFESNGLEMLVTRPKTLAEGLGHLKARASNMLYELAADKYTQNARRLAISQAIQSSGKVIKIGNLCPMSFNEFYTIALNSITPELSTNLISDAFDETNELVSCTKNIVYQSNHMRIGNDKRQVLSRMPIIDTKFRTISPLRDVLLRIIDMHMGTNYVEQYSKLDVALRTLDDDARLIVRRFESYFNCHNIVTTCNLIMQQFLSVTRSRLWTQPHLRNETLLVFLEDLYGKTINSSFNFSIVSSVQSSRALTTDVHTVQTLYNTCVLNNLYPGKFTMLTYDDRPISNVISQIDYKNFDDNDMCKYAVIQSIINKNDDFFKQMYNNNVYRQFYIVKQNYSPVYRRYSGYFKCVCTMGSTVIEISGEPEVSIELKSNTTAVNSILNIMKIFIERNFRYERYMTSGLWGTKQFWKYVGISKGPYLCYHNQYSTVISPNPSWKSIPIEIDANLMFVGQVDNFIPTKYTISESLREIFYLTPNDEKRRLASIHQNFSLPHRNHITLEPASIQQLDTSELYASGVMESLIMNDTKYINSAAIERLLLKSPYGQLSSMNVIVSFLKLLSKAMGVNLTMPDIKKEVDNVVYSEELIGYTPEHVWTTYESQSPEDLSAVYVELAESQFERIGRLHVIKDLKRALAKAYIGAVTDDERDSFIKCLLIDDRIKQWYSSIKKQDGKYLSFEEIIHDLEEMSVTPVNIKLYSFITELDLDTQDGWDKINLGSINNNVATDNIKPHVRELAKSYVKFIAETVFEEEYQIQPEISILDL</sequence>
<feature type="domain" description="RdRp catalytic" evidence="7">
    <location>
        <begin position="971"/>
        <end position="1145"/>
    </location>
</feature>
<keyword evidence="8" id="KW-0696">RNA-directed RNA polymerase</keyword>
<evidence type="ECO:0000256" key="1">
    <source>
        <dbReference type="ARBA" id="ARBA00012494"/>
    </source>
</evidence>
<reference evidence="8" key="1">
    <citation type="journal article" date="2017" name="J. Virol.">
        <title>A Diverse Range of Novel RNA Viruses in Geographically Distinct Honey Bee Populations.</title>
        <authorList>
            <person name="Remnant E.J."/>
            <person name="Mang S."/>
            <person name="Gabriele B."/>
            <person name="Blacquiere T."/>
            <person name="Holmes E.C."/>
            <person name="Beekman M."/>
            <person name="Ashe A."/>
        </authorList>
    </citation>
    <scope>NUCLEOTIDE SEQUENCE</scope>
    <source>
        <strain evidence="8">RI-A</strain>
    </source>
</reference>
<dbReference type="EC" id="2.7.7.48" evidence="1"/>